<dbReference type="InterPro" id="IPR029062">
    <property type="entry name" value="Class_I_gatase-like"/>
</dbReference>
<name>M0QG23_9ACTN</name>
<keyword evidence="3" id="KW-1185">Reference proteome</keyword>
<evidence type="ECO:0000313" key="3">
    <source>
        <dbReference type="Proteomes" id="UP000011666"/>
    </source>
</evidence>
<feature type="domain" description="DJ-1/PfpI" evidence="1">
    <location>
        <begin position="3"/>
        <end position="170"/>
    </location>
</feature>
<comment type="caution">
    <text evidence="2">The sequence shown here is derived from an EMBL/GenBank/DDBJ whole genome shotgun (WGS) entry which is preliminary data.</text>
</comment>
<accession>M0QG23</accession>
<sequence>MRTVHLALYDTLADWEYGYVAAGINNPEFQRDPGSIRIVTVSADGQPATTVGGLRVTPDAALTDISPADSAMLVLPGAFTWGGDGNSEFIDAARRWVSAGVPVAGICGATIGLANAGLLDDRRHTSNAPEQLSHTGYAGADNYVDVPAITDRNVITAAAVAPVDFAREVFAALDVYPPEVLDAWYLLYGKQDPSGFYTLVAQQDGGSAAESPATA</sequence>
<protein>
    <recommendedName>
        <fullName evidence="1">DJ-1/PfpI domain-containing protein</fullName>
    </recommendedName>
</protein>
<dbReference type="Gene3D" id="3.40.50.880">
    <property type="match status" value="1"/>
</dbReference>
<dbReference type="EMBL" id="BANX01000007">
    <property type="protein sequence ID" value="GAC67256.1"/>
    <property type="molecule type" value="Genomic_DNA"/>
</dbReference>
<dbReference type="SUPFAM" id="SSF52317">
    <property type="entry name" value="Class I glutamine amidotransferase-like"/>
    <property type="match status" value="1"/>
</dbReference>
<dbReference type="InterPro" id="IPR002818">
    <property type="entry name" value="DJ-1/PfpI"/>
</dbReference>
<dbReference type="eggNOG" id="COG0693">
    <property type="taxonomic scope" value="Bacteria"/>
</dbReference>
<dbReference type="OrthoDB" id="6003696at2"/>
<dbReference type="Proteomes" id="UP000011666">
    <property type="component" value="Unassembled WGS sequence"/>
</dbReference>
<evidence type="ECO:0000259" key="1">
    <source>
        <dbReference type="Pfam" id="PF01965"/>
    </source>
</evidence>
<organism evidence="2 3">
    <name type="scientific">Gordonia soli NBRC 108243</name>
    <dbReference type="NCBI Taxonomy" id="1223545"/>
    <lineage>
        <taxon>Bacteria</taxon>
        <taxon>Bacillati</taxon>
        <taxon>Actinomycetota</taxon>
        <taxon>Actinomycetes</taxon>
        <taxon>Mycobacteriales</taxon>
        <taxon>Gordoniaceae</taxon>
        <taxon>Gordonia</taxon>
    </lineage>
</organism>
<reference evidence="2 3" key="1">
    <citation type="submission" date="2013-01" db="EMBL/GenBank/DDBJ databases">
        <title>Whole genome shotgun sequence of Gordonia soli NBRC 108243.</title>
        <authorList>
            <person name="Isaki-Nakamura S."/>
            <person name="Hosoyama A."/>
            <person name="Tsuchikane K."/>
            <person name="Ando Y."/>
            <person name="Baba S."/>
            <person name="Ohji S."/>
            <person name="Hamada M."/>
            <person name="Tamura T."/>
            <person name="Yamazoe A."/>
            <person name="Yamazaki S."/>
            <person name="Fujita N."/>
        </authorList>
    </citation>
    <scope>NUCLEOTIDE SEQUENCE [LARGE SCALE GENOMIC DNA]</scope>
    <source>
        <strain evidence="2 3">NBRC 108243</strain>
    </source>
</reference>
<dbReference type="Pfam" id="PF01965">
    <property type="entry name" value="DJ-1_PfpI"/>
    <property type="match status" value="1"/>
</dbReference>
<proteinExistence type="predicted"/>
<dbReference type="RefSeq" id="WP_007618239.1">
    <property type="nucleotide sequence ID" value="NZ_BANX01000007.1"/>
</dbReference>
<dbReference type="AlphaFoldDB" id="M0QG23"/>
<dbReference type="STRING" id="1223545.GS4_07_00050"/>
<evidence type="ECO:0000313" key="2">
    <source>
        <dbReference type="EMBL" id="GAC67256.1"/>
    </source>
</evidence>
<gene>
    <name evidence="2" type="ORF">GS4_07_00050</name>
</gene>